<comment type="caution">
    <text evidence="1">The sequence shown here is derived from an EMBL/GenBank/DDBJ whole genome shotgun (WGS) entry which is preliminary data.</text>
</comment>
<dbReference type="Proteomes" id="UP000317770">
    <property type="component" value="Unassembled WGS sequence"/>
</dbReference>
<dbReference type="RefSeq" id="WP_427654107.1">
    <property type="nucleotide sequence ID" value="NZ_JBNNSJ010000005.1"/>
</dbReference>
<sequence length="147" mass="17305">MNEMQLNFDDNYYLKMEEPMIRKGKYAIHNGSEYSFSLLKDKSIRLISNKHADLSQGFKHLDENIYIKNVSVEEVENLFKINSKAKYKGELFSASEDGKTGKVLLDTTNTELAKKMGFERTDKYMYSKYVEWDEVEIIEERKPYSLD</sequence>
<dbReference type="InterPro" id="IPR017020">
    <property type="entry name" value="UCP033725"/>
</dbReference>
<dbReference type="PIRSF" id="PIRSF033725">
    <property type="entry name" value="UCP033725"/>
    <property type="match status" value="1"/>
</dbReference>
<gene>
    <name evidence="1" type="ORF">FQP34_13165</name>
</gene>
<evidence type="ECO:0000313" key="1">
    <source>
        <dbReference type="EMBL" id="TVX79988.1"/>
    </source>
</evidence>
<evidence type="ECO:0000313" key="2">
    <source>
        <dbReference type="Proteomes" id="UP000317770"/>
    </source>
</evidence>
<name>A0A8B5XXM7_9BACI</name>
<accession>A0A8B5XXM7</accession>
<protein>
    <submittedName>
        <fullName evidence="1">Uncharacterized protein</fullName>
    </submittedName>
</protein>
<dbReference type="AlphaFoldDB" id="A0A8B5XXM7"/>
<reference evidence="1 2" key="1">
    <citation type="submission" date="2019-07" db="EMBL/GenBank/DDBJ databases">
        <title>Genome assembly of Bacillus simplex strain GGC-P6A.</title>
        <authorList>
            <person name="Jennings M.E."/>
            <person name="Barton H.A."/>
        </authorList>
    </citation>
    <scope>NUCLEOTIDE SEQUENCE [LARGE SCALE GENOMIC DNA]</scope>
    <source>
        <strain evidence="1 2">GGC-P6A</strain>
    </source>
</reference>
<dbReference type="EMBL" id="VNKI01000006">
    <property type="protein sequence ID" value="TVX79988.1"/>
    <property type="molecule type" value="Genomic_DNA"/>
</dbReference>
<organism evidence="1 2">
    <name type="scientific">Peribacillus simplex</name>
    <dbReference type="NCBI Taxonomy" id="1478"/>
    <lineage>
        <taxon>Bacteria</taxon>
        <taxon>Bacillati</taxon>
        <taxon>Bacillota</taxon>
        <taxon>Bacilli</taxon>
        <taxon>Bacillales</taxon>
        <taxon>Bacillaceae</taxon>
        <taxon>Peribacillus</taxon>
    </lineage>
</organism>
<proteinExistence type="predicted"/>